<feature type="region of interest" description="Disordered" evidence="1">
    <location>
        <begin position="1"/>
        <end position="33"/>
    </location>
</feature>
<feature type="domain" description="TraG P-loop" evidence="2">
    <location>
        <begin position="417"/>
        <end position="561"/>
    </location>
</feature>
<protein>
    <submittedName>
        <fullName evidence="3">AAA-like domain protein</fullName>
    </submittedName>
</protein>
<reference evidence="3" key="1">
    <citation type="submission" date="2017-02" db="EMBL/GenBank/DDBJ databases">
        <title>Delving into the versatile metabolic prowess of the omnipresent phylum Bacteroidetes.</title>
        <authorList>
            <person name="Nobu M.K."/>
            <person name="Mei R."/>
            <person name="Narihiro T."/>
            <person name="Kuroda K."/>
            <person name="Liu W.-T."/>
        </authorList>
    </citation>
    <scope>NUCLEOTIDE SEQUENCE</scope>
    <source>
        <strain evidence="3">ADurb.Bin280</strain>
    </source>
</reference>
<organism evidence="3">
    <name type="scientific">candidate division WS2 bacterium ADurb.Bin280</name>
    <dbReference type="NCBI Taxonomy" id="1852829"/>
    <lineage>
        <taxon>Bacteria</taxon>
        <taxon>candidate division WS2</taxon>
    </lineage>
</organism>
<dbReference type="EMBL" id="MWBO01000046">
    <property type="protein sequence ID" value="OQA52105.1"/>
    <property type="molecule type" value="Genomic_DNA"/>
</dbReference>
<accession>A0A1V5SC87</accession>
<feature type="compositionally biased region" description="Polar residues" evidence="1">
    <location>
        <begin position="698"/>
        <end position="715"/>
    </location>
</feature>
<evidence type="ECO:0000256" key="1">
    <source>
        <dbReference type="SAM" id="MobiDB-lite"/>
    </source>
</evidence>
<dbReference type="Proteomes" id="UP000485367">
    <property type="component" value="Unassembled WGS sequence"/>
</dbReference>
<gene>
    <name evidence="3" type="ORF">BWY43_00642</name>
</gene>
<feature type="domain" description="TraG P-loop" evidence="2">
    <location>
        <begin position="260"/>
        <end position="331"/>
    </location>
</feature>
<evidence type="ECO:0000313" key="3">
    <source>
        <dbReference type="EMBL" id="OQA52105.1"/>
    </source>
</evidence>
<dbReference type="Gene3D" id="3.40.50.300">
    <property type="entry name" value="P-loop containing nucleotide triphosphate hydrolases"/>
    <property type="match status" value="1"/>
</dbReference>
<dbReference type="PANTHER" id="PTHR30121">
    <property type="entry name" value="UNCHARACTERIZED PROTEIN YJGR-RELATED"/>
    <property type="match status" value="1"/>
</dbReference>
<feature type="compositionally biased region" description="Polar residues" evidence="1">
    <location>
        <begin position="617"/>
        <end position="633"/>
    </location>
</feature>
<comment type="caution">
    <text evidence="3">The sequence shown here is derived from an EMBL/GenBank/DDBJ whole genome shotgun (WGS) entry which is preliminary data.</text>
</comment>
<feature type="compositionally biased region" description="Polar residues" evidence="1">
    <location>
        <begin position="672"/>
        <end position="681"/>
    </location>
</feature>
<name>A0A1V5SC87_9BACT</name>
<dbReference type="InterPro" id="IPR027417">
    <property type="entry name" value="P-loop_NTPase"/>
</dbReference>
<proteinExistence type="predicted"/>
<feature type="compositionally biased region" description="Low complexity" evidence="1">
    <location>
        <begin position="600"/>
        <end position="614"/>
    </location>
</feature>
<dbReference type="NCBIfam" id="NF045971">
    <property type="entry name" value="conju_CD1110"/>
    <property type="match status" value="1"/>
</dbReference>
<dbReference type="PANTHER" id="PTHR30121:SF6">
    <property type="entry name" value="SLR6007 PROTEIN"/>
    <property type="match status" value="1"/>
</dbReference>
<sequence>MADNNLNQNTNASNQGTQNAPMTKGEMKKTEKEIEKSSASMLDFVAPSSFQITSDHLQINDLFVKTLFVYSYPRFLNTNWLSPVINYDISMDVGIHIAPLESDIFLDRLHKQAGRLESSRQIEQEKGLVRNPQLDSAISDVDQLRDDLSSGQQRIFKIGMYFTLYAKKPEEFKQAADQLTSLLGGLLVYTKQSIFQMEQGFHSTLPLAEDELQITKNLDTNSLSTTFPFVSAELTSNKGILYGVNRHNNSLILFDRFDLENANEVVFAKSGAGKSYAVKLEALRYLMIGTDVIVIDPENEYQALCEAVGGSFFDFSLNSDKRINPFDLPKGTGYEDGGTIIRTAVTDIKGLVSLMVGGITPEEDAVLDKAIYDTYALRDITEDISTHQNTPPLLSDLQGVLQNTTGAESLVRRLTKYTEGTFAGLFNRPTNFELQRGFIAFSIRNLEEALRPLAMYMILNYIWSQVRNKMRQRMLIVDEAWILMQYPDSARYLYSLAKRARKYYLGLTIISQDVEDFLSNEQGRAILNNSSLQLLLKQSPAAVEKLGEVFHLTEGEKFLLLESDVGEGLFFAGASHVAIKIVASYTEDQIITTDPRQLLAQQEQDEAQAPQGEPISQERSAQQFPSQNQQTADVAQDARGATKPAAPAQIQTNPQPVGNAINVQAPEITSNIIAGSENANPMGSGAPSAVATNPAVKATQQNATATPPQNNQISG</sequence>
<feature type="region of interest" description="Disordered" evidence="1">
    <location>
        <begin position="600"/>
        <end position="658"/>
    </location>
</feature>
<dbReference type="InterPro" id="IPR043964">
    <property type="entry name" value="P-loop_TraG"/>
</dbReference>
<evidence type="ECO:0000259" key="2">
    <source>
        <dbReference type="Pfam" id="PF19044"/>
    </source>
</evidence>
<dbReference type="InterPro" id="IPR051162">
    <property type="entry name" value="T4SS_component"/>
</dbReference>
<dbReference type="SUPFAM" id="SSF52540">
    <property type="entry name" value="P-loop containing nucleoside triphosphate hydrolases"/>
    <property type="match status" value="1"/>
</dbReference>
<feature type="compositionally biased region" description="Low complexity" evidence="1">
    <location>
        <begin position="1"/>
        <end position="14"/>
    </location>
</feature>
<dbReference type="Pfam" id="PF19044">
    <property type="entry name" value="P-loop_TraG"/>
    <property type="match status" value="2"/>
</dbReference>
<feature type="region of interest" description="Disordered" evidence="1">
    <location>
        <begin position="672"/>
        <end position="715"/>
    </location>
</feature>
<dbReference type="AlphaFoldDB" id="A0A1V5SC87"/>
<dbReference type="Gene3D" id="1.10.8.730">
    <property type="match status" value="1"/>
</dbReference>